<dbReference type="PANTHER" id="PTHR23028">
    <property type="entry name" value="ACETYLTRANSFERASE"/>
    <property type="match status" value="1"/>
</dbReference>
<dbReference type="InterPro" id="IPR050879">
    <property type="entry name" value="Acyltransferase_3"/>
</dbReference>
<dbReference type="EMBL" id="JAVRRJ010000006">
    <property type="protein sequence ID" value="KAK5083514.1"/>
    <property type="molecule type" value="Genomic_DNA"/>
</dbReference>
<dbReference type="GO" id="GO:0016747">
    <property type="term" value="F:acyltransferase activity, transferring groups other than amino-acyl groups"/>
    <property type="evidence" value="ECO:0007669"/>
    <property type="project" value="InterPro"/>
</dbReference>
<feature type="transmembrane region" description="Helical" evidence="1">
    <location>
        <begin position="114"/>
        <end position="136"/>
    </location>
</feature>
<keyword evidence="1" id="KW-1133">Transmembrane helix</keyword>
<proteinExistence type="predicted"/>
<feature type="transmembrane region" description="Helical" evidence="1">
    <location>
        <begin position="408"/>
        <end position="432"/>
    </location>
</feature>
<evidence type="ECO:0000256" key="1">
    <source>
        <dbReference type="SAM" id="Phobius"/>
    </source>
</evidence>
<comment type="caution">
    <text evidence="3">The sequence shown here is derived from an EMBL/GenBank/DDBJ whole genome shotgun (WGS) entry which is preliminary data.</text>
</comment>
<feature type="transmembrane region" description="Helical" evidence="1">
    <location>
        <begin position="452"/>
        <end position="474"/>
    </location>
</feature>
<evidence type="ECO:0000313" key="4">
    <source>
        <dbReference type="Proteomes" id="UP001309876"/>
    </source>
</evidence>
<sequence>MSSCSGSVRSFYDDNEVTLLAENLDSFEAESASETSEAWSYDKQKPTSIYVSSSRHAIKCMRQLAYLDGMRGLAAFAVFLCHLSYVTFDIGHVWGAGETLQEMEGNMNLLQLPIVRLFYSGPPMVAIFFVISGYALSYKPLKQMRKGELEGLMNTLTSSVFRRALRLFLPCLASTFIIVCLARLGAYQLTEDFAEDVRAVHEVHYGTTPDLSSQVVDWSQKMLNFVNVFDWSLYAGANDIDPHLWTIPVEFRCSMALFGTHLLVARMSSLTRISTLTFLLAWGTYWNRWEMIPFWAGAVVAELDLIKSSKEEQLKELTASDYDDCTSCRSLWKKCMFMGVFVVGLFLASYPDADGHVSPGYIMLTKMIPKRYSEKHRFWANIGAILIVWSAGNLYYIKQVLNTKLMQYLGTISFPLYVCHGFVIHTFTYMSLDWIWEVTDAYNDWARFVKGFTIVALCTITIAVWISDLFLRFVDARCVNFARWLEKQVFVH</sequence>
<keyword evidence="1" id="KW-0472">Membrane</keyword>
<dbReference type="InterPro" id="IPR002656">
    <property type="entry name" value="Acyl_transf_3_dom"/>
</dbReference>
<evidence type="ECO:0000313" key="3">
    <source>
        <dbReference type="EMBL" id="KAK5083514.1"/>
    </source>
</evidence>
<gene>
    <name evidence="3" type="ORF">LTR05_006016</name>
</gene>
<accession>A0AAN7SWJ2</accession>
<dbReference type="AlphaFoldDB" id="A0AAN7SWJ2"/>
<feature type="transmembrane region" description="Helical" evidence="1">
    <location>
        <begin position="167"/>
        <end position="186"/>
    </location>
</feature>
<feature type="domain" description="Acyltransferase 3" evidence="2">
    <location>
        <begin position="65"/>
        <end position="463"/>
    </location>
</feature>
<feature type="transmembrane region" description="Helical" evidence="1">
    <location>
        <begin position="335"/>
        <end position="351"/>
    </location>
</feature>
<dbReference type="Proteomes" id="UP001309876">
    <property type="component" value="Unassembled WGS sequence"/>
</dbReference>
<feature type="transmembrane region" description="Helical" evidence="1">
    <location>
        <begin position="72"/>
        <end position="94"/>
    </location>
</feature>
<feature type="transmembrane region" description="Helical" evidence="1">
    <location>
        <begin position="264"/>
        <end position="285"/>
    </location>
</feature>
<keyword evidence="1" id="KW-0812">Transmembrane</keyword>
<organism evidence="3 4">
    <name type="scientific">Lithohypha guttulata</name>
    <dbReference type="NCBI Taxonomy" id="1690604"/>
    <lineage>
        <taxon>Eukaryota</taxon>
        <taxon>Fungi</taxon>
        <taxon>Dikarya</taxon>
        <taxon>Ascomycota</taxon>
        <taxon>Pezizomycotina</taxon>
        <taxon>Eurotiomycetes</taxon>
        <taxon>Chaetothyriomycetidae</taxon>
        <taxon>Chaetothyriales</taxon>
        <taxon>Trichomeriaceae</taxon>
        <taxon>Lithohypha</taxon>
    </lineage>
</organism>
<evidence type="ECO:0000259" key="2">
    <source>
        <dbReference type="Pfam" id="PF01757"/>
    </source>
</evidence>
<protein>
    <recommendedName>
        <fullName evidence="2">Acyltransferase 3 domain-containing protein</fullName>
    </recommendedName>
</protein>
<reference evidence="3 4" key="1">
    <citation type="submission" date="2023-08" db="EMBL/GenBank/DDBJ databases">
        <title>Black Yeasts Isolated from many extreme environments.</title>
        <authorList>
            <person name="Coleine C."/>
            <person name="Stajich J.E."/>
            <person name="Selbmann L."/>
        </authorList>
    </citation>
    <scope>NUCLEOTIDE SEQUENCE [LARGE SCALE GENOMIC DNA]</scope>
    <source>
        <strain evidence="3 4">CCFEE 5910</strain>
    </source>
</reference>
<name>A0AAN7SWJ2_9EURO</name>
<dbReference type="Pfam" id="PF01757">
    <property type="entry name" value="Acyl_transf_3"/>
    <property type="match status" value="1"/>
</dbReference>
<dbReference type="PANTHER" id="PTHR23028:SF134">
    <property type="entry name" value="PUTATIVE (AFU_ORTHOLOGUE AFUA_4G08520)-RELATED"/>
    <property type="match status" value="1"/>
</dbReference>
<feature type="transmembrane region" description="Helical" evidence="1">
    <location>
        <begin position="378"/>
        <end position="396"/>
    </location>
</feature>
<keyword evidence="4" id="KW-1185">Reference proteome</keyword>